<keyword evidence="9" id="KW-0119">Carbohydrate metabolism</keyword>
<keyword evidence="6" id="KW-0328">Glycosyltransferase</keyword>
<reference evidence="13" key="1">
    <citation type="journal article" date="2019" name="Int. J. Syst. Evol. Microbiol.">
        <title>The Global Catalogue of Microorganisms (GCM) 10K type strain sequencing project: providing services to taxonomists for standard genome sequencing and annotation.</title>
        <authorList>
            <consortium name="The Broad Institute Genomics Platform"/>
            <consortium name="The Broad Institute Genome Sequencing Center for Infectious Disease"/>
            <person name="Wu L."/>
            <person name="Ma J."/>
        </authorList>
    </citation>
    <scope>NUCLEOTIDE SEQUENCE [LARGE SCALE GENOMIC DNA]</scope>
    <source>
        <strain evidence="13">CGMCC 1.15480</strain>
    </source>
</reference>
<dbReference type="Pfam" id="PF11897">
    <property type="entry name" value="DUF3417"/>
    <property type="match status" value="1"/>
</dbReference>
<dbReference type="Gene3D" id="3.40.50.2000">
    <property type="entry name" value="Glycogen Phosphorylase B"/>
    <property type="match status" value="3"/>
</dbReference>
<keyword evidence="5" id="KW-0021">Allosteric enzyme</keyword>
<dbReference type="InterPro" id="IPR000811">
    <property type="entry name" value="Glyco_trans_35"/>
</dbReference>
<accession>A0ABQ1PNU9</accession>
<evidence type="ECO:0000313" key="12">
    <source>
        <dbReference type="EMBL" id="GGD00492.1"/>
    </source>
</evidence>
<dbReference type="NCBIfam" id="TIGR02094">
    <property type="entry name" value="more_P_ylases"/>
    <property type="match status" value="1"/>
</dbReference>
<sequence>MKAIRRFTVRTVLPEAIAPLSTLATNLRWSWHEPTRRLFADIAPETWARTADPVQLLATLTRGQLQAIAADTALVARIRDLGADLQEYLARPRWYQSLGAEAPACIAYFSPEFGIDAVLPQYSGGLGILAGDHLKSASDLGVPLIGVGLLYQAGYFKQSLSRDAWQEETYPVIDPDGLPLSLLREDDGTPVEVRLPLPAGRQLLAHVWKADVGRVPLLLLDSNVPGNDDAARTITDRLYGGGGDHRLQQELLLGMGGVKALRAFGRLTGGTAPEVFHTNEGHAGFLGIERIRELMDSGLSWDEALVTTRASTVFTTHTPVPAGIDRFEIAQIQHFFQAGLAPSVPVTNILALGAETYPGGNPATFNMAVMGLRLAQRANGVAKLHGVVSRQMFAGLWPGFDQEEIPITSVTNGVHVPTWVDPRIVELARTRFGSTPDWSEVFQVDDAEVWALRRELRSSLIADVRRRLRASWTKRGAADAELAWTDDVLDPDVLTIGFARRVPTYKRLTLMLRDPARLKRLLLDPERPIQIVVAGKSHPADEQGKRMIQDLVRFTDDPEVRHRIVFLPNYDIAMARTLFPGCDVWLNNPLRPLEACGTSGMKAALNGGLNLSVRDGWWDELYDGRNGWAIPTADNRATPEQRDDIEAAALYELIEKSVAPMFYGSERATGDSTDDVPHQWVAAIKHTLATLGPAVSADRMVSDYVTRLYTPAAESGRRVAADDHAAARTAARWDQRVRGAWPSVHVEHVDAEGVTDAPQIGDVLTINAYVSLGGLSTDDVDVEVGYGRVSESDHIHDRAFADLTPAEDLGNGRARFTGTLVVDRSGPFGYTVRALPATDRMANKAELGLIATPA</sequence>
<dbReference type="EMBL" id="BMJI01000031">
    <property type="protein sequence ID" value="GGD00492.1"/>
    <property type="molecule type" value="Genomic_DNA"/>
</dbReference>
<evidence type="ECO:0000256" key="4">
    <source>
        <dbReference type="ARBA" id="ARBA00012591"/>
    </source>
</evidence>
<dbReference type="InterPro" id="IPR035090">
    <property type="entry name" value="Pyridoxal_P_attach_site"/>
</dbReference>
<evidence type="ECO:0000256" key="8">
    <source>
        <dbReference type="ARBA" id="ARBA00022898"/>
    </source>
</evidence>
<evidence type="ECO:0000256" key="6">
    <source>
        <dbReference type="ARBA" id="ARBA00022676"/>
    </source>
</evidence>
<evidence type="ECO:0000259" key="11">
    <source>
        <dbReference type="Pfam" id="PF11897"/>
    </source>
</evidence>
<comment type="cofactor">
    <cofactor evidence="2">
        <name>pyridoxal 5'-phosphate</name>
        <dbReference type="ChEBI" id="CHEBI:597326"/>
    </cofactor>
</comment>
<keyword evidence="8" id="KW-0663">Pyridoxal phosphate</keyword>
<dbReference type="InterPro" id="IPR024517">
    <property type="entry name" value="Glycogen_phosphorylase_DUF3417"/>
</dbReference>
<dbReference type="InterPro" id="IPR052182">
    <property type="entry name" value="Glycogen/Maltodextrin_Phosph"/>
</dbReference>
<organism evidence="12 13">
    <name type="scientific">Tersicoccus solisilvae</name>
    <dbReference type="NCBI Taxonomy" id="1882339"/>
    <lineage>
        <taxon>Bacteria</taxon>
        <taxon>Bacillati</taxon>
        <taxon>Actinomycetota</taxon>
        <taxon>Actinomycetes</taxon>
        <taxon>Micrococcales</taxon>
        <taxon>Micrococcaceae</taxon>
        <taxon>Tersicoccus</taxon>
    </lineage>
</organism>
<evidence type="ECO:0000256" key="2">
    <source>
        <dbReference type="ARBA" id="ARBA00001933"/>
    </source>
</evidence>
<evidence type="ECO:0000256" key="7">
    <source>
        <dbReference type="ARBA" id="ARBA00022679"/>
    </source>
</evidence>
<evidence type="ECO:0000256" key="5">
    <source>
        <dbReference type="ARBA" id="ARBA00022533"/>
    </source>
</evidence>
<keyword evidence="13" id="KW-1185">Reference proteome</keyword>
<dbReference type="Pfam" id="PF00343">
    <property type="entry name" value="Phosphorylase"/>
    <property type="match status" value="1"/>
</dbReference>
<dbReference type="InterPro" id="IPR011834">
    <property type="entry name" value="Agluc_phsphrylas"/>
</dbReference>
<dbReference type="EC" id="2.4.1.1" evidence="4"/>
<dbReference type="RefSeq" id="WP_188669168.1">
    <property type="nucleotide sequence ID" value="NZ_BMJI01000031.1"/>
</dbReference>
<comment type="similarity">
    <text evidence="3">Belongs to the glycogen phosphorylase family.</text>
</comment>
<proteinExistence type="inferred from homology"/>
<protein>
    <recommendedName>
        <fullName evidence="4">glycogen phosphorylase</fullName>
        <ecNumber evidence="4">2.4.1.1</ecNumber>
    </recommendedName>
</protein>
<evidence type="ECO:0000313" key="13">
    <source>
        <dbReference type="Proteomes" id="UP000597761"/>
    </source>
</evidence>
<feature type="domain" description="DUF3417" evidence="11">
    <location>
        <begin position="13"/>
        <end position="119"/>
    </location>
</feature>
<evidence type="ECO:0000256" key="10">
    <source>
        <dbReference type="ARBA" id="ARBA00025174"/>
    </source>
</evidence>
<dbReference type="PANTHER" id="PTHR42655">
    <property type="entry name" value="GLYCOGEN PHOSPHORYLASE"/>
    <property type="match status" value="1"/>
</dbReference>
<comment type="catalytic activity">
    <reaction evidence="1">
        <text>[(1-&gt;4)-alpha-D-glucosyl](n) + phosphate = [(1-&gt;4)-alpha-D-glucosyl](n-1) + alpha-D-glucose 1-phosphate</text>
        <dbReference type="Rhea" id="RHEA:41732"/>
        <dbReference type="Rhea" id="RHEA-COMP:9584"/>
        <dbReference type="Rhea" id="RHEA-COMP:9586"/>
        <dbReference type="ChEBI" id="CHEBI:15444"/>
        <dbReference type="ChEBI" id="CHEBI:43474"/>
        <dbReference type="ChEBI" id="CHEBI:58601"/>
        <dbReference type="EC" id="2.4.1.1"/>
    </reaction>
</comment>
<dbReference type="Proteomes" id="UP000597761">
    <property type="component" value="Unassembled WGS sequence"/>
</dbReference>
<dbReference type="PIRSF" id="PIRSF000460">
    <property type="entry name" value="Pprylas_GlgP"/>
    <property type="match status" value="1"/>
</dbReference>
<dbReference type="PROSITE" id="PS00102">
    <property type="entry name" value="PHOSPHORYLASE"/>
    <property type="match status" value="1"/>
</dbReference>
<comment type="function">
    <text evidence="10">Phosphorylase is an important allosteric enzyme in carbohydrate metabolism. Enzymes from different sources differ in their regulatory mechanisms and in their natural substrates. However, all known phosphorylases share catalytic and structural properties.</text>
</comment>
<evidence type="ECO:0000256" key="3">
    <source>
        <dbReference type="ARBA" id="ARBA00006047"/>
    </source>
</evidence>
<name>A0ABQ1PNU9_9MICC</name>
<dbReference type="SUPFAM" id="SSF53756">
    <property type="entry name" value="UDP-Glycosyltransferase/glycogen phosphorylase"/>
    <property type="match status" value="1"/>
</dbReference>
<evidence type="ECO:0000256" key="1">
    <source>
        <dbReference type="ARBA" id="ARBA00001275"/>
    </source>
</evidence>
<gene>
    <name evidence="12" type="ORF">GCM10011512_29200</name>
</gene>
<dbReference type="PANTHER" id="PTHR42655:SF1">
    <property type="entry name" value="GLYCOGEN PHOSPHORYLASE"/>
    <property type="match status" value="1"/>
</dbReference>
<comment type="caution">
    <text evidence="12">The sequence shown here is derived from an EMBL/GenBank/DDBJ whole genome shotgun (WGS) entry which is preliminary data.</text>
</comment>
<keyword evidence="7" id="KW-0808">Transferase</keyword>
<evidence type="ECO:0000256" key="9">
    <source>
        <dbReference type="ARBA" id="ARBA00023277"/>
    </source>
</evidence>